<name>A0A813WXB0_9BILA</name>
<protein>
    <submittedName>
        <fullName evidence="1">Uncharacterized protein</fullName>
    </submittedName>
</protein>
<reference evidence="1" key="1">
    <citation type="submission" date="2021-02" db="EMBL/GenBank/DDBJ databases">
        <authorList>
            <person name="Nowell W R."/>
        </authorList>
    </citation>
    <scope>NUCLEOTIDE SEQUENCE</scope>
</reference>
<accession>A0A813WXB0</accession>
<gene>
    <name evidence="1" type="ORF">BJG266_LOCUS8252</name>
    <name evidence="2" type="ORF">QVE165_LOCUS42086</name>
</gene>
<dbReference type="EMBL" id="CAJNOI010000025">
    <property type="protein sequence ID" value="CAF0858589.1"/>
    <property type="molecule type" value="Genomic_DNA"/>
</dbReference>
<comment type="caution">
    <text evidence="1">The sequence shown here is derived from an EMBL/GenBank/DDBJ whole genome shotgun (WGS) entry which is preliminary data.</text>
</comment>
<evidence type="ECO:0000313" key="1">
    <source>
        <dbReference type="EMBL" id="CAF0858589.1"/>
    </source>
</evidence>
<dbReference type="AlphaFoldDB" id="A0A813WXB0"/>
<keyword evidence="3" id="KW-1185">Reference proteome</keyword>
<dbReference type="Proteomes" id="UP000663832">
    <property type="component" value="Unassembled WGS sequence"/>
</dbReference>
<evidence type="ECO:0000313" key="2">
    <source>
        <dbReference type="EMBL" id="CAF1478632.1"/>
    </source>
</evidence>
<evidence type="ECO:0000313" key="3">
    <source>
        <dbReference type="Proteomes" id="UP000663832"/>
    </source>
</evidence>
<proteinExistence type="predicted"/>
<sequence>MLGTVRTLTTDDKQPASGFELRKGESVVISFYVLARDQRYCSHSYDLNGTEHKKYLSGLIAFRCSDQQYMDSDLARLMQDLYNL</sequence>
<dbReference type="OrthoDB" id="3945418at2759"/>
<dbReference type="Proteomes" id="UP000663877">
    <property type="component" value="Unassembled WGS sequence"/>
</dbReference>
<organism evidence="1 4">
    <name type="scientific">Adineta steineri</name>
    <dbReference type="NCBI Taxonomy" id="433720"/>
    <lineage>
        <taxon>Eukaryota</taxon>
        <taxon>Metazoa</taxon>
        <taxon>Spiralia</taxon>
        <taxon>Gnathifera</taxon>
        <taxon>Rotifera</taxon>
        <taxon>Eurotatoria</taxon>
        <taxon>Bdelloidea</taxon>
        <taxon>Adinetida</taxon>
        <taxon>Adinetidae</taxon>
        <taxon>Adineta</taxon>
    </lineage>
</organism>
<evidence type="ECO:0000313" key="4">
    <source>
        <dbReference type="Proteomes" id="UP000663877"/>
    </source>
</evidence>
<dbReference type="EMBL" id="CAJNOM010000512">
    <property type="protein sequence ID" value="CAF1478632.1"/>
    <property type="molecule type" value="Genomic_DNA"/>
</dbReference>